<feature type="domain" description="Electron transfer flavoprotein alpha/beta-subunit N-terminal" evidence="2">
    <location>
        <begin position="22"/>
        <end position="213"/>
    </location>
</feature>
<reference evidence="3 4" key="1">
    <citation type="submission" date="2016-11" db="EMBL/GenBank/DDBJ databases">
        <authorList>
            <person name="Jaros S."/>
            <person name="Januszkiewicz K."/>
            <person name="Wedrychowicz H."/>
        </authorList>
    </citation>
    <scope>NUCLEOTIDE SEQUENCE [LARGE SCALE GENOMIC DNA]</scope>
    <source>
        <strain evidence="3 4">DSM 21864</strain>
    </source>
</reference>
<dbReference type="Pfam" id="PF01012">
    <property type="entry name" value="ETF"/>
    <property type="match status" value="1"/>
</dbReference>
<dbReference type="PANTHER" id="PTHR21294">
    <property type="entry name" value="ELECTRON TRANSFER FLAVOPROTEIN BETA-SUBUNIT"/>
    <property type="match status" value="1"/>
</dbReference>
<dbReference type="Proteomes" id="UP000184080">
    <property type="component" value="Unassembled WGS sequence"/>
</dbReference>
<dbReference type="OrthoDB" id="9804960at2"/>
<dbReference type="RefSeq" id="WP_073012419.1">
    <property type="nucleotide sequence ID" value="NZ_FQZO01000013.1"/>
</dbReference>
<dbReference type="SUPFAM" id="SSF52402">
    <property type="entry name" value="Adenine nucleotide alpha hydrolases-like"/>
    <property type="match status" value="1"/>
</dbReference>
<dbReference type="EMBL" id="FQZO01000013">
    <property type="protein sequence ID" value="SHK00390.1"/>
    <property type="molecule type" value="Genomic_DNA"/>
</dbReference>
<dbReference type="GO" id="GO:0009055">
    <property type="term" value="F:electron transfer activity"/>
    <property type="evidence" value="ECO:0007669"/>
    <property type="project" value="InterPro"/>
</dbReference>
<gene>
    <name evidence="3" type="ORF">SAMN05444401_0343</name>
</gene>
<dbReference type="Gene3D" id="3.40.50.620">
    <property type="entry name" value="HUPs"/>
    <property type="match status" value="1"/>
</dbReference>
<dbReference type="PANTHER" id="PTHR21294:SF17">
    <property type="entry name" value="PROTEIN FIXA"/>
    <property type="match status" value="1"/>
</dbReference>
<dbReference type="PIRSF" id="PIRSF000090">
    <property type="entry name" value="Beta-ETF"/>
    <property type="match status" value="1"/>
</dbReference>
<dbReference type="InterPro" id="IPR012255">
    <property type="entry name" value="ETF_b"/>
</dbReference>
<evidence type="ECO:0000259" key="2">
    <source>
        <dbReference type="SMART" id="SM00893"/>
    </source>
</evidence>
<dbReference type="AlphaFoldDB" id="A0A1M6NXL2"/>
<keyword evidence="4" id="KW-1185">Reference proteome</keyword>
<sequence>MEIIVCIKQVPGTSKVEVDPVTGVLKRDGVDSKMNPYDLYALETALRMKEEKGGKVSVISMGPPQAMAVIKEAYMMGADEGALISDRKFGGADVLATSYTISQGVRKMGNPDVIICGKQTTDGDTAQVGPEMAEYLGIPHVANVRKIVELKEASIVVEMDMPDTVEVAEIKYPCLITVEKDIFEPRLPSYKKKLATKDREIKVVSLKDLEDQDEKKYGLSGSPTQVERIFPPEVNNDRETWTGNSEELAGKMLEKFKALKFI</sequence>
<dbReference type="SMART" id="SM00893">
    <property type="entry name" value="ETF"/>
    <property type="match status" value="1"/>
</dbReference>
<dbReference type="STRING" id="1121298.SAMN05444401_0343"/>
<evidence type="ECO:0000313" key="3">
    <source>
        <dbReference type="EMBL" id="SHK00390.1"/>
    </source>
</evidence>
<dbReference type="InterPro" id="IPR014730">
    <property type="entry name" value="ETF_a/b_N"/>
</dbReference>
<evidence type="ECO:0000313" key="4">
    <source>
        <dbReference type="Proteomes" id="UP000184080"/>
    </source>
</evidence>
<name>A0A1M6NXL2_9CLOT</name>
<accession>A0A1M6NXL2</accession>
<dbReference type="InterPro" id="IPR033948">
    <property type="entry name" value="ETF_beta_N"/>
</dbReference>
<proteinExistence type="predicted"/>
<protein>
    <recommendedName>
        <fullName evidence="1">Electron transfer flavoprotein small subunit</fullName>
    </recommendedName>
</protein>
<dbReference type="CDD" id="cd01714">
    <property type="entry name" value="ETF_beta"/>
    <property type="match status" value="1"/>
</dbReference>
<evidence type="ECO:0000256" key="1">
    <source>
        <dbReference type="ARBA" id="ARBA00042002"/>
    </source>
</evidence>
<organism evidence="3 4">
    <name type="scientific">Clostridium amylolyticum</name>
    <dbReference type="NCBI Taxonomy" id="1121298"/>
    <lineage>
        <taxon>Bacteria</taxon>
        <taxon>Bacillati</taxon>
        <taxon>Bacillota</taxon>
        <taxon>Clostridia</taxon>
        <taxon>Eubacteriales</taxon>
        <taxon>Clostridiaceae</taxon>
        <taxon>Clostridium</taxon>
    </lineage>
</organism>
<dbReference type="InterPro" id="IPR014729">
    <property type="entry name" value="Rossmann-like_a/b/a_fold"/>
</dbReference>